<evidence type="ECO:0000259" key="1">
    <source>
        <dbReference type="Pfam" id="PF07727"/>
    </source>
</evidence>
<reference evidence="2 3" key="1">
    <citation type="submission" date="2015-08" db="EMBL/GenBank/DDBJ databases">
        <title>Next Generation Sequencing and Analysis of the Genome of Puccinia sorghi L Schw, the Causal Agent of Maize Common Rust.</title>
        <authorList>
            <person name="Rochi L."/>
            <person name="Burguener G."/>
            <person name="Darino M."/>
            <person name="Turjanski A."/>
            <person name="Kreff E."/>
            <person name="Dieguez M.J."/>
            <person name="Sacco F."/>
        </authorList>
    </citation>
    <scope>NUCLEOTIDE SEQUENCE [LARGE SCALE GENOMIC DNA]</scope>
    <source>
        <strain evidence="2 3">RO10H11247</strain>
    </source>
</reference>
<keyword evidence="3" id="KW-1185">Reference proteome</keyword>
<dbReference type="AlphaFoldDB" id="A0A0L6USI7"/>
<dbReference type="InterPro" id="IPR013103">
    <property type="entry name" value="RVT_2"/>
</dbReference>
<dbReference type="EMBL" id="LAVV01008995">
    <property type="protein sequence ID" value="KNZ51464.1"/>
    <property type="molecule type" value="Genomic_DNA"/>
</dbReference>
<dbReference type="Proteomes" id="UP000037035">
    <property type="component" value="Unassembled WGS sequence"/>
</dbReference>
<gene>
    <name evidence="2" type="ORF">VP01_3944g3</name>
</gene>
<evidence type="ECO:0000313" key="2">
    <source>
        <dbReference type="EMBL" id="KNZ51464.1"/>
    </source>
</evidence>
<comment type="caution">
    <text evidence="2">The sequence shown here is derived from an EMBL/GenBank/DDBJ whole genome shotgun (WGS) entry which is preliminary data.</text>
</comment>
<feature type="domain" description="Reverse transcriptase Ty1/copia-type" evidence="1">
    <location>
        <begin position="1"/>
        <end position="131"/>
    </location>
</feature>
<dbReference type="VEuPathDB" id="FungiDB:VP01_3944g3"/>
<protein>
    <recommendedName>
        <fullName evidence="1">Reverse transcriptase Ty1/copia-type domain-containing protein</fullName>
    </recommendedName>
</protein>
<dbReference type="Pfam" id="PF07727">
    <property type="entry name" value="RVT_2"/>
    <property type="match status" value="1"/>
</dbReference>
<name>A0A0L6USI7_9BASI</name>
<organism evidence="2 3">
    <name type="scientific">Puccinia sorghi</name>
    <dbReference type="NCBI Taxonomy" id="27349"/>
    <lineage>
        <taxon>Eukaryota</taxon>
        <taxon>Fungi</taxon>
        <taxon>Dikarya</taxon>
        <taxon>Basidiomycota</taxon>
        <taxon>Pucciniomycotina</taxon>
        <taxon>Pucciniomycetes</taxon>
        <taxon>Pucciniales</taxon>
        <taxon>Pucciniaceae</taxon>
        <taxon>Puccinia</taxon>
    </lineage>
</organism>
<dbReference type="OrthoDB" id="3028009at2759"/>
<proteinExistence type="predicted"/>
<evidence type="ECO:0000313" key="3">
    <source>
        <dbReference type="Proteomes" id="UP000037035"/>
    </source>
</evidence>
<accession>A0A0L6USI7</accession>
<sequence>MDVRCMFLNGNTNFDVCIKPPEGVAVKLKHGEGLKLNKSLYSLKQSPRMWPNTLLNFLPAQLDPCLFLNGTPLSNFIYFHVDDLVIAGKNINFAKDQLKKHSDKEDLGKIKPEVEILRISGCGGVHSCSHQWRHLTPHFT</sequence>